<evidence type="ECO:0000313" key="2">
    <source>
        <dbReference type="Proteomes" id="UP000478052"/>
    </source>
</evidence>
<dbReference type="AlphaFoldDB" id="A0A6G0ZGZ2"/>
<gene>
    <name evidence="1" type="ORF">FWK35_00029899</name>
</gene>
<sequence>MAVCIYILLHEVKNYLNFIRGMGIKAWIPGSSKKYPKMSVADQCRSGVLCLNYKGSDIYIQGNNHRATNDKISTRFVKNLDNVSSKCDKLLDRFNNDYDNIAVNNYNLNVIYVKSPAAVEKFKRDVGIQCNFNDITDDKLEIPKFSKIHSRFKKSVETGVDDIQNKIFIPELTGMEFKRVVKEKLTNEVRVAKWYVSSLPNCVPVKNSNCHLDKMALRLDYTGKSWNNLDCKSPPEIKKSGLSPGFVRQLIKQFDVNHNSEQKCQTQMRRRSM</sequence>
<protein>
    <submittedName>
        <fullName evidence="1">Uncharacterized protein</fullName>
    </submittedName>
</protein>
<proteinExistence type="predicted"/>
<comment type="caution">
    <text evidence="1">The sequence shown here is derived from an EMBL/GenBank/DDBJ whole genome shotgun (WGS) entry which is preliminary data.</text>
</comment>
<dbReference type="Proteomes" id="UP000478052">
    <property type="component" value="Unassembled WGS sequence"/>
</dbReference>
<accession>A0A6G0ZGZ2</accession>
<name>A0A6G0ZGZ2_APHCR</name>
<evidence type="ECO:0000313" key="1">
    <source>
        <dbReference type="EMBL" id="KAF0770116.1"/>
    </source>
</evidence>
<dbReference type="OrthoDB" id="6591972at2759"/>
<organism evidence="1 2">
    <name type="scientific">Aphis craccivora</name>
    <name type="common">Cowpea aphid</name>
    <dbReference type="NCBI Taxonomy" id="307492"/>
    <lineage>
        <taxon>Eukaryota</taxon>
        <taxon>Metazoa</taxon>
        <taxon>Ecdysozoa</taxon>
        <taxon>Arthropoda</taxon>
        <taxon>Hexapoda</taxon>
        <taxon>Insecta</taxon>
        <taxon>Pterygota</taxon>
        <taxon>Neoptera</taxon>
        <taxon>Paraneoptera</taxon>
        <taxon>Hemiptera</taxon>
        <taxon>Sternorrhyncha</taxon>
        <taxon>Aphidomorpha</taxon>
        <taxon>Aphidoidea</taxon>
        <taxon>Aphididae</taxon>
        <taxon>Aphidini</taxon>
        <taxon>Aphis</taxon>
        <taxon>Aphis</taxon>
    </lineage>
</organism>
<reference evidence="1 2" key="1">
    <citation type="submission" date="2019-08" db="EMBL/GenBank/DDBJ databases">
        <title>Whole genome of Aphis craccivora.</title>
        <authorList>
            <person name="Voronova N.V."/>
            <person name="Shulinski R.S."/>
            <person name="Bandarenka Y.V."/>
            <person name="Zhorov D.G."/>
            <person name="Warner D."/>
        </authorList>
    </citation>
    <scope>NUCLEOTIDE SEQUENCE [LARGE SCALE GENOMIC DNA]</scope>
    <source>
        <strain evidence="1">180601</strain>
        <tissue evidence="1">Whole Body</tissue>
    </source>
</reference>
<keyword evidence="2" id="KW-1185">Reference proteome</keyword>
<dbReference type="EMBL" id="VUJU01000483">
    <property type="protein sequence ID" value="KAF0770116.1"/>
    <property type="molecule type" value="Genomic_DNA"/>
</dbReference>